<dbReference type="Gene3D" id="1.20.120.530">
    <property type="entry name" value="GntR ligand-binding domain-like"/>
    <property type="match status" value="1"/>
</dbReference>
<evidence type="ECO:0000313" key="5">
    <source>
        <dbReference type="EMBL" id="MWB98489.1"/>
    </source>
</evidence>
<dbReference type="PANTHER" id="PTHR43537:SF47">
    <property type="entry name" value="REGULATORY PROTEIN GNTR HTH"/>
    <property type="match status" value="1"/>
</dbReference>
<dbReference type="PANTHER" id="PTHR43537">
    <property type="entry name" value="TRANSCRIPTIONAL REGULATOR, GNTR FAMILY"/>
    <property type="match status" value="1"/>
</dbReference>
<dbReference type="InterPro" id="IPR011711">
    <property type="entry name" value="GntR_C"/>
</dbReference>
<keyword evidence="2" id="KW-0238">DNA-binding</keyword>
<feature type="domain" description="HTH gntR-type" evidence="4">
    <location>
        <begin position="4"/>
        <end position="72"/>
    </location>
</feature>
<sequence>MPRESLVDAVVAYLRTEIGSGAWPIGSRIPSDAELMAAADAGRNTVREAIQALVQAGMLVRKPSKGTYVTAATPLSDLLESTGRRDVLELRLAVDATAAALAAIRRTDEDADGLRRLLAARAAAFEAADLDERARADTALHAEIVRISGNSFFADIYDSSAGVLHETVLDDVRDEASHRHDDHADLVAAIVAGRRDDASAAVTRILAPLVFGEAARAGAIVPD</sequence>
<organism evidence="5 6">
    <name type="scientific">Agromyces seonyuensis</name>
    <dbReference type="NCBI Taxonomy" id="2662446"/>
    <lineage>
        <taxon>Bacteria</taxon>
        <taxon>Bacillati</taxon>
        <taxon>Actinomycetota</taxon>
        <taxon>Actinomycetes</taxon>
        <taxon>Micrococcales</taxon>
        <taxon>Microbacteriaceae</taxon>
        <taxon>Agromyces</taxon>
    </lineage>
</organism>
<dbReference type="RefSeq" id="WP_160423866.1">
    <property type="nucleotide sequence ID" value="NZ_WSTA01000028.1"/>
</dbReference>
<dbReference type="AlphaFoldDB" id="A0A6I4P2X8"/>
<dbReference type="Pfam" id="PF00392">
    <property type="entry name" value="GntR"/>
    <property type="match status" value="1"/>
</dbReference>
<dbReference type="SUPFAM" id="SSF48008">
    <property type="entry name" value="GntR ligand-binding domain-like"/>
    <property type="match status" value="1"/>
</dbReference>
<dbReference type="SMART" id="SM00345">
    <property type="entry name" value="HTH_GNTR"/>
    <property type="match status" value="1"/>
</dbReference>
<evidence type="ECO:0000256" key="3">
    <source>
        <dbReference type="ARBA" id="ARBA00023163"/>
    </source>
</evidence>
<dbReference type="SMART" id="SM00895">
    <property type="entry name" value="FCD"/>
    <property type="match status" value="1"/>
</dbReference>
<evidence type="ECO:0000313" key="6">
    <source>
        <dbReference type="Proteomes" id="UP000438182"/>
    </source>
</evidence>
<dbReference type="PRINTS" id="PR00035">
    <property type="entry name" value="HTHGNTR"/>
</dbReference>
<keyword evidence="1" id="KW-0805">Transcription regulation</keyword>
<accession>A0A6I4P2X8</accession>
<dbReference type="CDD" id="cd07377">
    <property type="entry name" value="WHTH_GntR"/>
    <property type="match status" value="1"/>
</dbReference>
<dbReference type="InterPro" id="IPR000524">
    <property type="entry name" value="Tscrpt_reg_HTH_GntR"/>
</dbReference>
<dbReference type="InterPro" id="IPR036388">
    <property type="entry name" value="WH-like_DNA-bd_sf"/>
</dbReference>
<protein>
    <submittedName>
        <fullName evidence="5">FCD domain-containing protein</fullName>
    </submittedName>
</protein>
<comment type="caution">
    <text evidence="5">The sequence shown here is derived from an EMBL/GenBank/DDBJ whole genome shotgun (WGS) entry which is preliminary data.</text>
</comment>
<keyword evidence="3" id="KW-0804">Transcription</keyword>
<dbReference type="InterPro" id="IPR036390">
    <property type="entry name" value="WH_DNA-bd_sf"/>
</dbReference>
<dbReference type="GO" id="GO:0003700">
    <property type="term" value="F:DNA-binding transcription factor activity"/>
    <property type="evidence" value="ECO:0007669"/>
    <property type="project" value="InterPro"/>
</dbReference>
<dbReference type="PROSITE" id="PS50949">
    <property type="entry name" value="HTH_GNTR"/>
    <property type="match status" value="1"/>
</dbReference>
<dbReference type="EMBL" id="WSTA01000028">
    <property type="protein sequence ID" value="MWB98489.1"/>
    <property type="molecule type" value="Genomic_DNA"/>
</dbReference>
<gene>
    <name evidence="5" type="ORF">GB864_08000</name>
</gene>
<dbReference type="GO" id="GO:0003677">
    <property type="term" value="F:DNA binding"/>
    <property type="evidence" value="ECO:0007669"/>
    <property type="project" value="UniProtKB-KW"/>
</dbReference>
<dbReference type="InterPro" id="IPR008920">
    <property type="entry name" value="TF_FadR/GntR_C"/>
</dbReference>
<name>A0A6I4P2X8_9MICO</name>
<dbReference type="Gene3D" id="1.10.10.10">
    <property type="entry name" value="Winged helix-like DNA-binding domain superfamily/Winged helix DNA-binding domain"/>
    <property type="match status" value="1"/>
</dbReference>
<evidence type="ECO:0000256" key="1">
    <source>
        <dbReference type="ARBA" id="ARBA00023015"/>
    </source>
</evidence>
<proteinExistence type="predicted"/>
<evidence type="ECO:0000256" key="2">
    <source>
        <dbReference type="ARBA" id="ARBA00023125"/>
    </source>
</evidence>
<keyword evidence="6" id="KW-1185">Reference proteome</keyword>
<dbReference type="SUPFAM" id="SSF46785">
    <property type="entry name" value="Winged helix' DNA-binding domain"/>
    <property type="match status" value="1"/>
</dbReference>
<evidence type="ECO:0000259" key="4">
    <source>
        <dbReference type="PROSITE" id="PS50949"/>
    </source>
</evidence>
<dbReference type="Proteomes" id="UP000438182">
    <property type="component" value="Unassembled WGS sequence"/>
</dbReference>
<dbReference type="Pfam" id="PF07729">
    <property type="entry name" value="FCD"/>
    <property type="match status" value="1"/>
</dbReference>
<reference evidence="5 6" key="1">
    <citation type="submission" date="2019-12" db="EMBL/GenBank/DDBJ databases">
        <authorList>
            <person name="Kim Y.S."/>
        </authorList>
    </citation>
    <scope>NUCLEOTIDE SEQUENCE [LARGE SCALE GENOMIC DNA]</scope>
    <source>
        <strain evidence="5 6">MMS17-SY077</strain>
    </source>
</reference>